<evidence type="ECO:0000259" key="11">
    <source>
        <dbReference type="PROSITE" id="PS50929"/>
    </source>
</evidence>
<gene>
    <name evidence="12" type="ORF">SAMN05192568_10792</name>
</gene>
<sequence>MKPASVELSAALASCRSALVSLIVTSGLLNVLYLTASFFMLLISDRILPSRSVPSLVGLVLLALMLYAFQSALEALRGRILSRIGNVLDECLNPRVFDALVRGPLDGTAPANSQMPLRDLDQVRGFLGGSAPTALCDLPWMPLYFSICFLFHPLIGVATVSGALLLVLITLVADRLTRGPSQVAMEHGQRRSTVTEASCRNADVLIAMGMQGHFAARWEEAHHHYLMAQQRMTDVAGASSAVSKAARMALQSGVLALGAYLVIRGQSSPGIIIASSILLGRALAPLDATIANWKGVIAAQQSWIRLADTIRKAPAVRHMPVLPAPTRMLKVEGVSVAPPGGTRLTVKEVSFSLKAGQALAITGPSGSGKSTLVRALVGILPLNRGTVWLDAVPIPQWQAADFGRHVGYLPQEVSLFAGTVAENIARFTPNADRAGIEEAARQAGIHELIERLPQGYDTALGEGGTGLSGGQRQRIGLARALFGSPFLLVLDEPNANLDGEGDAALTQAILSVRARGGVVIIVAHRISALAAVDLMLTIEAGQVAAFGTKDAVLRNIRGRSGSEAGAVRADARPGRPSVSHPPIQILKESA</sequence>
<proteinExistence type="inferred from homology"/>
<dbReference type="RefSeq" id="WP_092047172.1">
    <property type="nucleotide sequence ID" value="NZ_FOTK01000079.1"/>
</dbReference>
<keyword evidence="13" id="KW-1185">Reference proteome</keyword>
<dbReference type="EMBL" id="FOTK01000079">
    <property type="protein sequence ID" value="SFM93020.1"/>
    <property type="molecule type" value="Genomic_DNA"/>
</dbReference>
<evidence type="ECO:0000256" key="7">
    <source>
        <dbReference type="ARBA" id="ARBA00023136"/>
    </source>
</evidence>
<dbReference type="SUPFAM" id="SSF52540">
    <property type="entry name" value="P-loop containing nucleoside triphosphate hydrolases"/>
    <property type="match status" value="1"/>
</dbReference>
<dbReference type="GO" id="GO:0030253">
    <property type="term" value="P:protein secretion by the type I secretion system"/>
    <property type="evidence" value="ECO:0007669"/>
    <property type="project" value="InterPro"/>
</dbReference>
<dbReference type="InterPro" id="IPR039421">
    <property type="entry name" value="Type_1_exporter"/>
</dbReference>
<protein>
    <submittedName>
        <fullName evidence="12">ATP-binding cassette, subfamily C</fullName>
    </submittedName>
</protein>
<evidence type="ECO:0000256" key="9">
    <source>
        <dbReference type="SAM" id="Phobius"/>
    </source>
</evidence>
<feature type="domain" description="ABC transporter" evidence="10">
    <location>
        <begin position="329"/>
        <end position="565"/>
    </location>
</feature>
<dbReference type="Gene3D" id="1.20.1560.10">
    <property type="entry name" value="ABC transporter type 1, transmembrane domain"/>
    <property type="match status" value="1"/>
</dbReference>
<dbReference type="Proteomes" id="UP000199048">
    <property type="component" value="Unassembled WGS sequence"/>
</dbReference>
<feature type="domain" description="ABC transmembrane type-1" evidence="11">
    <location>
        <begin position="22"/>
        <end position="298"/>
    </location>
</feature>
<dbReference type="NCBIfam" id="TIGR01842">
    <property type="entry name" value="type_I_sec_PrtD"/>
    <property type="match status" value="1"/>
</dbReference>
<dbReference type="InterPro" id="IPR017871">
    <property type="entry name" value="ABC_transporter-like_CS"/>
</dbReference>
<dbReference type="OrthoDB" id="9808328at2"/>
<evidence type="ECO:0000256" key="5">
    <source>
        <dbReference type="ARBA" id="ARBA00022840"/>
    </source>
</evidence>
<evidence type="ECO:0000256" key="6">
    <source>
        <dbReference type="ARBA" id="ARBA00022989"/>
    </source>
</evidence>
<evidence type="ECO:0000256" key="8">
    <source>
        <dbReference type="SAM" id="MobiDB-lite"/>
    </source>
</evidence>
<evidence type="ECO:0000313" key="12">
    <source>
        <dbReference type="EMBL" id="SFM93020.1"/>
    </source>
</evidence>
<feature type="transmembrane region" description="Helical" evidence="9">
    <location>
        <begin position="143"/>
        <end position="172"/>
    </location>
</feature>
<dbReference type="PANTHER" id="PTHR24221">
    <property type="entry name" value="ATP-BINDING CASSETTE SUB-FAMILY B"/>
    <property type="match status" value="1"/>
</dbReference>
<evidence type="ECO:0000259" key="10">
    <source>
        <dbReference type="PROSITE" id="PS50893"/>
    </source>
</evidence>
<dbReference type="InterPro" id="IPR036640">
    <property type="entry name" value="ABC1_TM_sf"/>
</dbReference>
<comment type="subcellular location">
    <subcellularLocation>
        <location evidence="1">Cell membrane</location>
        <topology evidence="1">Multi-pass membrane protein</topology>
    </subcellularLocation>
</comment>
<evidence type="ECO:0000256" key="3">
    <source>
        <dbReference type="ARBA" id="ARBA00022692"/>
    </source>
</evidence>
<keyword evidence="5 12" id="KW-0067">ATP-binding</keyword>
<keyword evidence="3 9" id="KW-0812">Transmembrane</keyword>
<dbReference type="GO" id="GO:0016887">
    <property type="term" value="F:ATP hydrolysis activity"/>
    <property type="evidence" value="ECO:0007669"/>
    <property type="project" value="InterPro"/>
</dbReference>
<dbReference type="SUPFAM" id="SSF90123">
    <property type="entry name" value="ABC transporter transmembrane region"/>
    <property type="match status" value="1"/>
</dbReference>
<evidence type="ECO:0000256" key="1">
    <source>
        <dbReference type="ARBA" id="ARBA00004651"/>
    </source>
</evidence>
<organism evidence="12 13">
    <name type="scientific">Methylobacterium pseudosasicola</name>
    <dbReference type="NCBI Taxonomy" id="582667"/>
    <lineage>
        <taxon>Bacteria</taxon>
        <taxon>Pseudomonadati</taxon>
        <taxon>Pseudomonadota</taxon>
        <taxon>Alphaproteobacteria</taxon>
        <taxon>Hyphomicrobiales</taxon>
        <taxon>Methylobacteriaceae</taxon>
        <taxon>Methylobacterium</taxon>
    </lineage>
</organism>
<evidence type="ECO:0000256" key="4">
    <source>
        <dbReference type="ARBA" id="ARBA00022741"/>
    </source>
</evidence>
<evidence type="ECO:0000313" key="13">
    <source>
        <dbReference type="Proteomes" id="UP000199048"/>
    </source>
</evidence>
<dbReference type="InterPro" id="IPR003439">
    <property type="entry name" value="ABC_transporter-like_ATP-bd"/>
</dbReference>
<feature type="transmembrane region" description="Helical" evidence="9">
    <location>
        <begin position="20"/>
        <end position="43"/>
    </location>
</feature>
<keyword evidence="4" id="KW-0547">Nucleotide-binding</keyword>
<dbReference type="PROSITE" id="PS50929">
    <property type="entry name" value="ABC_TM1F"/>
    <property type="match status" value="1"/>
</dbReference>
<reference evidence="13" key="1">
    <citation type="submission" date="2016-10" db="EMBL/GenBank/DDBJ databases">
        <authorList>
            <person name="Varghese N."/>
            <person name="Submissions S."/>
        </authorList>
    </citation>
    <scope>NUCLEOTIDE SEQUENCE [LARGE SCALE GENOMIC DNA]</scope>
    <source>
        <strain evidence="13">BL36</strain>
    </source>
</reference>
<dbReference type="Gene3D" id="3.40.50.300">
    <property type="entry name" value="P-loop containing nucleotide triphosphate hydrolases"/>
    <property type="match status" value="1"/>
</dbReference>
<dbReference type="Pfam" id="PF00005">
    <property type="entry name" value="ABC_tran"/>
    <property type="match status" value="1"/>
</dbReference>
<keyword evidence="6 9" id="KW-1133">Transmembrane helix</keyword>
<dbReference type="Pfam" id="PF00664">
    <property type="entry name" value="ABC_membrane"/>
    <property type="match status" value="1"/>
</dbReference>
<dbReference type="SMART" id="SM00382">
    <property type="entry name" value="AAA"/>
    <property type="match status" value="1"/>
</dbReference>
<dbReference type="GO" id="GO:0005524">
    <property type="term" value="F:ATP binding"/>
    <property type="evidence" value="ECO:0007669"/>
    <property type="project" value="UniProtKB-KW"/>
</dbReference>
<dbReference type="AlphaFoldDB" id="A0A1I4UW50"/>
<comment type="similarity">
    <text evidence="2">Belongs to the ABC transporter superfamily.</text>
</comment>
<feature type="region of interest" description="Disordered" evidence="8">
    <location>
        <begin position="564"/>
        <end position="590"/>
    </location>
</feature>
<dbReference type="InterPro" id="IPR027417">
    <property type="entry name" value="P-loop_NTPase"/>
</dbReference>
<dbReference type="PANTHER" id="PTHR24221:SF248">
    <property type="entry name" value="ABC TRANSPORTER TRANSMEMBRANE REGION"/>
    <property type="match status" value="1"/>
</dbReference>
<dbReference type="GO" id="GO:0005886">
    <property type="term" value="C:plasma membrane"/>
    <property type="evidence" value="ECO:0007669"/>
    <property type="project" value="UniProtKB-SubCell"/>
</dbReference>
<accession>A0A1I4UW50</accession>
<dbReference type="GO" id="GO:0030256">
    <property type="term" value="C:type I protein secretion system complex"/>
    <property type="evidence" value="ECO:0007669"/>
    <property type="project" value="InterPro"/>
</dbReference>
<name>A0A1I4UW50_9HYPH</name>
<dbReference type="STRING" id="582667.SAMN05192568_10792"/>
<dbReference type="InterPro" id="IPR003593">
    <property type="entry name" value="AAA+_ATPase"/>
</dbReference>
<dbReference type="InterPro" id="IPR010128">
    <property type="entry name" value="ATPase_T1SS_PrtD-like"/>
</dbReference>
<dbReference type="PROSITE" id="PS50893">
    <property type="entry name" value="ABC_TRANSPORTER_2"/>
    <property type="match status" value="1"/>
</dbReference>
<keyword evidence="7 9" id="KW-0472">Membrane</keyword>
<evidence type="ECO:0000256" key="2">
    <source>
        <dbReference type="ARBA" id="ARBA00005417"/>
    </source>
</evidence>
<dbReference type="GO" id="GO:0140359">
    <property type="term" value="F:ABC-type transporter activity"/>
    <property type="evidence" value="ECO:0007669"/>
    <property type="project" value="InterPro"/>
</dbReference>
<dbReference type="InterPro" id="IPR011527">
    <property type="entry name" value="ABC1_TM_dom"/>
</dbReference>
<dbReference type="GO" id="GO:0034040">
    <property type="term" value="F:ATPase-coupled lipid transmembrane transporter activity"/>
    <property type="evidence" value="ECO:0007669"/>
    <property type="project" value="TreeGrafter"/>
</dbReference>
<dbReference type="PROSITE" id="PS00211">
    <property type="entry name" value="ABC_TRANSPORTER_1"/>
    <property type="match status" value="1"/>
</dbReference>
<feature type="transmembrane region" description="Helical" evidence="9">
    <location>
        <begin position="55"/>
        <end position="73"/>
    </location>
</feature>